<name>A0A843W785_COLES</name>
<proteinExistence type="inferred from homology"/>
<sequence>MASPSSSSSSSVLSLVFCFLLPLFLQGKHQLLAQAAKGSSAAAAPAPTPQPLNLTAVLEKGGQYSTLLRLLKETQVGDQIKNQLNNSYDGLTLFAPSDNAFNSLKPGTLNGLSAEEQVALVLYHVLPRYYTLDMFQMASNPVRTQATGNGGGVYALNITSSNNQANVSTGIDQTRVGTALYQTFPLAVYPIDAVLLPNDLFGPKPPASPPPPAAVPKEKKKGPASGSPAAESVTSPSSASLGSSVGWGVVVGVGLLSMGFTL</sequence>
<evidence type="ECO:0000256" key="6">
    <source>
        <dbReference type="ARBA" id="ARBA00022974"/>
    </source>
</evidence>
<dbReference type="SUPFAM" id="SSF82153">
    <property type="entry name" value="FAS1 domain"/>
    <property type="match status" value="1"/>
</dbReference>
<comment type="subcellular location">
    <subcellularLocation>
        <location evidence="1">Cell membrane</location>
        <topology evidence="1">Lipid-anchor</topology>
        <topology evidence="1">GPI-anchor</topology>
    </subcellularLocation>
</comment>
<comment type="function">
    <text evidence="9">May be a cell surface adhesion protein.</text>
</comment>
<dbReference type="InterPro" id="IPR000782">
    <property type="entry name" value="FAS1_domain"/>
</dbReference>
<keyword evidence="7" id="KW-0472">Membrane</keyword>
<reference evidence="13" key="1">
    <citation type="submission" date="2017-07" db="EMBL/GenBank/DDBJ databases">
        <title>Taro Niue Genome Assembly and Annotation.</title>
        <authorList>
            <person name="Atibalentja N."/>
            <person name="Keating K."/>
            <person name="Fields C.J."/>
        </authorList>
    </citation>
    <scope>NUCLEOTIDE SEQUENCE</scope>
    <source>
        <strain evidence="13">Niue_2</strain>
        <tissue evidence="13">Leaf</tissue>
    </source>
</reference>
<dbReference type="AlphaFoldDB" id="A0A843W785"/>
<dbReference type="SMART" id="SM00554">
    <property type="entry name" value="FAS1"/>
    <property type="match status" value="1"/>
</dbReference>
<keyword evidence="4" id="KW-0449">Lipoprotein</keyword>
<dbReference type="Gene3D" id="2.30.180.10">
    <property type="entry name" value="FAS1 domain"/>
    <property type="match status" value="1"/>
</dbReference>
<dbReference type="GO" id="GO:0009834">
    <property type="term" value="P:plant-type secondary cell wall biogenesis"/>
    <property type="evidence" value="ECO:0007669"/>
    <property type="project" value="UniProtKB-ARBA"/>
</dbReference>
<keyword evidence="8" id="KW-0325">Glycoprotein</keyword>
<evidence type="ECO:0000256" key="5">
    <source>
        <dbReference type="ARBA" id="ARBA00022729"/>
    </source>
</evidence>
<dbReference type="PANTHER" id="PTHR32077">
    <property type="entry name" value="FASCICLIN-LIKE ARABINOGALACTAN PROTEIN"/>
    <property type="match status" value="1"/>
</dbReference>
<evidence type="ECO:0000256" key="4">
    <source>
        <dbReference type="ARBA" id="ARBA00022622"/>
    </source>
</evidence>
<organism evidence="13 14">
    <name type="scientific">Colocasia esculenta</name>
    <name type="common">Wild taro</name>
    <name type="synonym">Arum esculentum</name>
    <dbReference type="NCBI Taxonomy" id="4460"/>
    <lineage>
        <taxon>Eukaryota</taxon>
        <taxon>Viridiplantae</taxon>
        <taxon>Streptophyta</taxon>
        <taxon>Embryophyta</taxon>
        <taxon>Tracheophyta</taxon>
        <taxon>Spermatophyta</taxon>
        <taxon>Magnoliopsida</taxon>
        <taxon>Liliopsida</taxon>
        <taxon>Araceae</taxon>
        <taxon>Aroideae</taxon>
        <taxon>Colocasieae</taxon>
        <taxon>Colocasia</taxon>
    </lineage>
</organism>
<evidence type="ECO:0000256" key="8">
    <source>
        <dbReference type="ARBA" id="ARBA00023180"/>
    </source>
</evidence>
<dbReference type="Pfam" id="PF02469">
    <property type="entry name" value="Fasciclin"/>
    <property type="match status" value="1"/>
</dbReference>
<dbReference type="Proteomes" id="UP000652761">
    <property type="component" value="Unassembled WGS sequence"/>
</dbReference>
<feature type="chain" id="PRO_5033005137" description="FAS1 domain-containing protein" evidence="11">
    <location>
        <begin position="28"/>
        <end position="262"/>
    </location>
</feature>
<keyword evidence="3" id="KW-1003">Cell membrane</keyword>
<evidence type="ECO:0000256" key="1">
    <source>
        <dbReference type="ARBA" id="ARBA00004609"/>
    </source>
</evidence>
<feature type="domain" description="FAS1" evidence="12">
    <location>
        <begin position="51"/>
        <end position="195"/>
    </location>
</feature>
<evidence type="ECO:0000256" key="9">
    <source>
        <dbReference type="ARBA" id="ARBA00024686"/>
    </source>
</evidence>
<comment type="caution">
    <text evidence="13">The sequence shown here is derived from an EMBL/GenBank/DDBJ whole genome shotgun (WGS) entry which is preliminary data.</text>
</comment>
<evidence type="ECO:0000256" key="7">
    <source>
        <dbReference type="ARBA" id="ARBA00023136"/>
    </source>
</evidence>
<dbReference type="InterPro" id="IPR036378">
    <property type="entry name" value="FAS1_dom_sf"/>
</dbReference>
<evidence type="ECO:0000313" key="14">
    <source>
        <dbReference type="Proteomes" id="UP000652761"/>
    </source>
</evidence>
<dbReference type="PANTHER" id="PTHR32077:SF54">
    <property type="entry name" value="FASCICLIN-LIKE ARABINOGALACTAN PROTEIN 13-RELATED"/>
    <property type="match status" value="1"/>
</dbReference>
<evidence type="ECO:0000313" key="13">
    <source>
        <dbReference type="EMBL" id="MQM03806.1"/>
    </source>
</evidence>
<keyword evidence="4" id="KW-0336">GPI-anchor</keyword>
<keyword evidence="5 11" id="KW-0732">Signal</keyword>
<evidence type="ECO:0000259" key="12">
    <source>
        <dbReference type="PROSITE" id="PS50213"/>
    </source>
</evidence>
<evidence type="ECO:0000256" key="10">
    <source>
        <dbReference type="SAM" id="MobiDB-lite"/>
    </source>
</evidence>
<keyword evidence="14" id="KW-1185">Reference proteome</keyword>
<feature type="signal peptide" evidence="11">
    <location>
        <begin position="1"/>
        <end position="27"/>
    </location>
</feature>
<dbReference type="InterPro" id="IPR045003">
    <property type="entry name" value="FLA_A"/>
</dbReference>
<feature type="compositionally biased region" description="Pro residues" evidence="10">
    <location>
        <begin position="203"/>
        <end position="214"/>
    </location>
</feature>
<accession>A0A843W785</accession>
<evidence type="ECO:0000256" key="11">
    <source>
        <dbReference type="SAM" id="SignalP"/>
    </source>
</evidence>
<protein>
    <recommendedName>
        <fullName evidence="12">FAS1 domain-containing protein</fullName>
    </recommendedName>
</protein>
<dbReference type="GO" id="GO:0098552">
    <property type="term" value="C:side of membrane"/>
    <property type="evidence" value="ECO:0007669"/>
    <property type="project" value="UniProtKB-KW"/>
</dbReference>
<dbReference type="GO" id="GO:0005886">
    <property type="term" value="C:plasma membrane"/>
    <property type="evidence" value="ECO:0007669"/>
    <property type="project" value="UniProtKB-SubCell"/>
</dbReference>
<keyword evidence="6" id="KW-0654">Proteoglycan</keyword>
<feature type="compositionally biased region" description="Low complexity" evidence="10">
    <location>
        <begin position="232"/>
        <end position="241"/>
    </location>
</feature>
<gene>
    <name evidence="13" type="ORF">Taro_036587</name>
</gene>
<dbReference type="PROSITE" id="PS50213">
    <property type="entry name" value="FAS1"/>
    <property type="match status" value="1"/>
</dbReference>
<dbReference type="EMBL" id="NMUH01003099">
    <property type="protein sequence ID" value="MQM03806.1"/>
    <property type="molecule type" value="Genomic_DNA"/>
</dbReference>
<evidence type="ECO:0000256" key="2">
    <source>
        <dbReference type="ARBA" id="ARBA00007843"/>
    </source>
</evidence>
<dbReference type="OrthoDB" id="286301at2759"/>
<feature type="region of interest" description="Disordered" evidence="10">
    <location>
        <begin position="202"/>
        <end position="241"/>
    </location>
</feature>
<evidence type="ECO:0000256" key="3">
    <source>
        <dbReference type="ARBA" id="ARBA00022475"/>
    </source>
</evidence>
<dbReference type="FunFam" id="2.30.180.10:FF:000006">
    <property type="entry name" value="Fasciclin-like arabinogalactan protein 11"/>
    <property type="match status" value="1"/>
</dbReference>
<comment type="similarity">
    <text evidence="2">Belongs to the fasciclin-like AGP family.</text>
</comment>